<feature type="region of interest" description="Disordered" evidence="1">
    <location>
        <begin position="33"/>
        <end position="114"/>
    </location>
</feature>
<accession>A0ABX2FMU9</accession>
<feature type="signal peptide" evidence="2">
    <location>
        <begin position="1"/>
        <end position="35"/>
    </location>
</feature>
<feature type="compositionally biased region" description="Basic residues" evidence="1">
    <location>
        <begin position="101"/>
        <end position="114"/>
    </location>
</feature>
<reference evidence="3 4" key="1">
    <citation type="submission" date="2020-05" db="EMBL/GenBank/DDBJ databases">
        <title>Genomic Encyclopedia of Type Strains, Phase IV (KMG-V): Genome sequencing to study the core and pangenomes of soil and plant-associated prokaryotes.</title>
        <authorList>
            <person name="Whitman W."/>
        </authorList>
    </citation>
    <scope>NUCLEOTIDE SEQUENCE [LARGE SCALE GENOMIC DNA]</scope>
    <source>
        <strain evidence="3 4">9A</strain>
    </source>
</reference>
<evidence type="ECO:0000313" key="3">
    <source>
        <dbReference type="EMBL" id="NRT18262.1"/>
    </source>
</evidence>
<evidence type="ECO:0000256" key="2">
    <source>
        <dbReference type="SAM" id="SignalP"/>
    </source>
</evidence>
<dbReference type="Proteomes" id="UP000779507">
    <property type="component" value="Unassembled WGS sequence"/>
</dbReference>
<dbReference type="EMBL" id="JABSNP010000004">
    <property type="protein sequence ID" value="NRT18262.1"/>
    <property type="molecule type" value="Genomic_DNA"/>
</dbReference>
<keyword evidence="2" id="KW-0732">Signal</keyword>
<evidence type="ECO:0000256" key="1">
    <source>
        <dbReference type="SAM" id="MobiDB-lite"/>
    </source>
</evidence>
<feature type="compositionally biased region" description="Basic and acidic residues" evidence="1">
    <location>
        <begin position="43"/>
        <end position="92"/>
    </location>
</feature>
<proteinExistence type="predicted"/>
<gene>
    <name evidence="3" type="ORF">HNP98_001079</name>
</gene>
<organism evidence="3 4">
    <name type="scientific">Hymenobacter caeli</name>
    <dbReference type="NCBI Taxonomy" id="2735894"/>
    <lineage>
        <taxon>Bacteria</taxon>
        <taxon>Pseudomonadati</taxon>
        <taxon>Bacteroidota</taxon>
        <taxon>Cytophagia</taxon>
        <taxon>Cytophagales</taxon>
        <taxon>Hymenobacteraceae</taxon>
        <taxon>Hymenobacter</taxon>
    </lineage>
</organism>
<feature type="chain" id="PRO_5046561462" evidence="2">
    <location>
        <begin position="36"/>
        <end position="114"/>
    </location>
</feature>
<keyword evidence="4" id="KW-1185">Reference proteome</keyword>
<dbReference type="RefSeq" id="WP_173809019.1">
    <property type="nucleotide sequence ID" value="NZ_JABSNP010000004.1"/>
</dbReference>
<evidence type="ECO:0000313" key="4">
    <source>
        <dbReference type="Proteomes" id="UP000779507"/>
    </source>
</evidence>
<name>A0ABX2FMU9_9BACT</name>
<sequence length="114" mass="12684">MPTPNPVRRAPPRLLSAGRWLLGLVLTGAALPAPAQIVPETPRQLDADSRRAQREARRTPAPYKDSHLDVARTRLQRGDGDQPRPDGADALRYRHGAPVVARKKKFLSRGRKQK</sequence>
<comment type="caution">
    <text evidence="3">The sequence shown here is derived from an EMBL/GenBank/DDBJ whole genome shotgun (WGS) entry which is preliminary data.</text>
</comment>
<protein>
    <submittedName>
        <fullName evidence="3">Uncharacterized protein</fullName>
    </submittedName>
</protein>